<keyword evidence="4 11" id="KW-0662">Pyridine nucleotide biosynthesis</keyword>
<evidence type="ECO:0000256" key="7">
    <source>
        <dbReference type="ARBA" id="ARBA00022741"/>
    </source>
</evidence>
<organism evidence="13 14">
    <name type="scientific">Odoribacter laneus YIT 12061</name>
    <dbReference type="NCBI Taxonomy" id="742817"/>
    <lineage>
        <taxon>Bacteria</taxon>
        <taxon>Pseudomonadati</taxon>
        <taxon>Bacteroidota</taxon>
        <taxon>Bacteroidia</taxon>
        <taxon>Bacteroidales</taxon>
        <taxon>Odoribacteraceae</taxon>
        <taxon>Odoribacter</taxon>
    </lineage>
</organism>
<dbReference type="NCBIfam" id="TIGR00125">
    <property type="entry name" value="cyt_tran_rel"/>
    <property type="match status" value="1"/>
</dbReference>
<dbReference type="EMBL" id="ADMC01000025">
    <property type="protein sequence ID" value="EHP46730.1"/>
    <property type="molecule type" value="Genomic_DNA"/>
</dbReference>
<keyword evidence="7 11" id="KW-0547">Nucleotide-binding</keyword>
<evidence type="ECO:0000256" key="4">
    <source>
        <dbReference type="ARBA" id="ARBA00022642"/>
    </source>
</evidence>
<dbReference type="AlphaFoldDB" id="H1DIW8"/>
<dbReference type="PANTHER" id="PTHR39321:SF3">
    <property type="entry name" value="PHOSPHOPANTETHEINE ADENYLYLTRANSFERASE"/>
    <property type="match status" value="1"/>
</dbReference>
<evidence type="ECO:0000256" key="1">
    <source>
        <dbReference type="ARBA" id="ARBA00002324"/>
    </source>
</evidence>
<dbReference type="STRING" id="742817.HMPREF9449_02347"/>
<dbReference type="CDD" id="cd02165">
    <property type="entry name" value="NMNAT"/>
    <property type="match status" value="1"/>
</dbReference>
<dbReference type="eggNOG" id="COG1057">
    <property type="taxonomic scope" value="Bacteria"/>
</dbReference>
<dbReference type="EC" id="2.7.7.18" evidence="11"/>
<evidence type="ECO:0000256" key="9">
    <source>
        <dbReference type="ARBA" id="ARBA00023027"/>
    </source>
</evidence>
<keyword evidence="14" id="KW-1185">Reference proteome</keyword>
<dbReference type="PATRIC" id="fig|742817.3.peg.2512"/>
<evidence type="ECO:0000256" key="8">
    <source>
        <dbReference type="ARBA" id="ARBA00022840"/>
    </source>
</evidence>
<feature type="domain" description="Cytidyltransferase-like" evidence="12">
    <location>
        <begin position="4"/>
        <end position="161"/>
    </location>
</feature>
<evidence type="ECO:0000256" key="3">
    <source>
        <dbReference type="ARBA" id="ARBA00009014"/>
    </source>
</evidence>
<evidence type="ECO:0000313" key="14">
    <source>
        <dbReference type="Proteomes" id="UP000004892"/>
    </source>
</evidence>
<dbReference type="RefSeq" id="WP_009137493.1">
    <property type="nucleotide sequence ID" value="NZ_JH594596.1"/>
</dbReference>
<evidence type="ECO:0000256" key="5">
    <source>
        <dbReference type="ARBA" id="ARBA00022679"/>
    </source>
</evidence>
<dbReference type="GeneID" id="98069889"/>
<dbReference type="NCBIfam" id="TIGR00482">
    <property type="entry name" value="nicotinate (nicotinamide) nucleotide adenylyltransferase"/>
    <property type="match status" value="1"/>
</dbReference>
<dbReference type="HAMAP" id="MF_00244">
    <property type="entry name" value="NaMN_adenylyltr"/>
    <property type="match status" value="1"/>
</dbReference>
<keyword evidence="9 11" id="KW-0520">NAD</keyword>
<sequence>MTGLFFGSFNPIHNGHLNIAEYILQQQYCEEIWFIISPQNPFKQEIHLLEENLRLKMVEAALNAHPQLKACNIEFNMPRPSYTIDTLQKLSNLYPDKKFALIIGEDNLKNFHLWREHERIAATYLIYVYPRPSVHTTNIYFPNLVRIKAPLSKISSTEIRQMIREGKDISALVPSAALKLIETYYL</sequence>
<evidence type="ECO:0000256" key="11">
    <source>
        <dbReference type="HAMAP-Rule" id="MF_00244"/>
    </source>
</evidence>
<comment type="similarity">
    <text evidence="3 11">Belongs to the NadD family.</text>
</comment>
<dbReference type="Gene3D" id="3.40.50.620">
    <property type="entry name" value="HUPs"/>
    <property type="match status" value="1"/>
</dbReference>
<comment type="function">
    <text evidence="1 11">Catalyzes the reversible adenylation of nicotinate mononucleotide (NaMN) to nicotinic acid adenine dinucleotide (NaAD).</text>
</comment>
<evidence type="ECO:0000313" key="13">
    <source>
        <dbReference type="EMBL" id="EHP46730.1"/>
    </source>
</evidence>
<dbReference type="PANTHER" id="PTHR39321">
    <property type="entry name" value="NICOTINATE-NUCLEOTIDE ADENYLYLTRANSFERASE-RELATED"/>
    <property type="match status" value="1"/>
</dbReference>
<dbReference type="Pfam" id="PF01467">
    <property type="entry name" value="CTP_transf_like"/>
    <property type="match status" value="1"/>
</dbReference>
<evidence type="ECO:0000256" key="2">
    <source>
        <dbReference type="ARBA" id="ARBA00005019"/>
    </source>
</evidence>
<dbReference type="GO" id="GO:0005524">
    <property type="term" value="F:ATP binding"/>
    <property type="evidence" value="ECO:0007669"/>
    <property type="project" value="UniProtKB-KW"/>
</dbReference>
<dbReference type="UniPathway" id="UPA00253">
    <property type="reaction ID" value="UER00332"/>
</dbReference>
<dbReference type="InterPro" id="IPR014729">
    <property type="entry name" value="Rossmann-like_a/b/a_fold"/>
</dbReference>
<dbReference type="SUPFAM" id="SSF52374">
    <property type="entry name" value="Nucleotidylyl transferase"/>
    <property type="match status" value="1"/>
</dbReference>
<proteinExistence type="inferred from homology"/>
<dbReference type="Proteomes" id="UP000004892">
    <property type="component" value="Unassembled WGS sequence"/>
</dbReference>
<evidence type="ECO:0000259" key="12">
    <source>
        <dbReference type="Pfam" id="PF01467"/>
    </source>
</evidence>
<keyword evidence="5 11" id="KW-0808">Transferase</keyword>
<comment type="caution">
    <text evidence="13">The sequence shown here is derived from an EMBL/GenBank/DDBJ whole genome shotgun (WGS) entry which is preliminary data.</text>
</comment>
<gene>
    <name evidence="11" type="primary">nadD</name>
    <name evidence="13" type="ORF">HMPREF9449_02347</name>
</gene>
<comment type="pathway">
    <text evidence="2 11">Cofactor biosynthesis; NAD(+) biosynthesis; deamido-NAD(+) from nicotinate D-ribonucleotide: step 1/1.</text>
</comment>
<dbReference type="HOGENOM" id="CLU_069765_3_3_10"/>
<name>H1DIW8_9BACT</name>
<dbReference type="InterPro" id="IPR004821">
    <property type="entry name" value="Cyt_trans-like"/>
</dbReference>
<accession>H1DIW8</accession>
<keyword evidence="8 11" id="KW-0067">ATP-binding</keyword>
<evidence type="ECO:0000256" key="10">
    <source>
        <dbReference type="ARBA" id="ARBA00048721"/>
    </source>
</evidence>
<dbReference type="GO" id="GO:0004515">
    <property type="term" value="F:nicotinate-nucleotide adenylyltransferase activity"/>
    <property type="evidence" value="ECO:0007669"/>
    <property type="project" value="UniProtKB-UniRule"/>
</dbReference>
<dbReference type="InterPro" id="IPR005248">
    <property type="entry name" value="NadD/NMNAT"/>
</dbReference>
<comment type="catalytic activity">
    <reaction evidence="10 11">
        <text>nicotinate beta-D-ribonucleotide + ATP + H(+) = deamido-NAD(+) + diphosphate</text>
        <dbReference type="Rhea" id="RHEA:22860"/>
        <dbReference type="ChEBI" id="CHEBI:15378"/>
        <dbReference type="ChEBI" id="CHEBI:30616"/>
        <dbReference type="ChEBI" id="CHEBI:33019"/>
        <dbReference type="ChEBI" id="CHEBI:57502"/>
        <dbReference type="ChEBI" id="CHEBI:58437"/>
        <dbReference type="EC" id="2.7.7.18"/>
    </reaction>
</comment>
<dbReference type="GO" id="GO:0009435">
    <property type="term" value="P:NAD+ biosynthetic process"/>
    <property type="evidence" value="ECO:0007669"/>
    <property type="project" value="UniProtKB-UniRule"/>
</dbReference>
<reference evidence="13 14" key="1">
    <citation type="submission" date="2012-01" db="EMBL/GenBank/DDBJ databases">
        <title>The Genome Sequence of Odoribacter laneus YIT 12061.</title>
        <authorList>
            <consortium name="The Broad Institute Genome Sequencing Platform"/>
            <person name="Earl A."/>
            <person name="Ward D."/>
            <person name="Feldgarden M."/>
            <person name="Gevers D."/>
            <person name="Morotomi M."/>
            <person name="Young S.K."/>
            <person name="Zeng Q."/>
            <person name="Gargeya S."/>
            <person name="Fitzgerald M."/>
            <person name="Haas B."/>
            <person name="Abouelleil A."/>
            <person name="Alvarado L."/>
            <person name="Arachchi H.M."/>
            <person name="Berlin A."/>
            <person name="Chapman S.B."/>
            <person name="Gearin G."/>
            <person name="Goldberg J."/>
            <person name="Griggs A."/>
            <person name="Gujja S."/>
            <person name="Hansen M."/>
            <person name="Heiman D."/>
            <person name="Howarth C."/>
            <person name="Larimer J."/>
            <person name="Lui A."/>
            <person name="MacDonald P.J.P."/>
            <person name="McCowen C."/>
            <person name="Montmayeur A."/>
            <person name="Murphy C."/>
            <person name="Neiman D."/>
            <person name="Pearson M."/>
            <person name="Priest M."/>
            <person name="Roberts A."/>
            <person name="Saif S."/>
            <person name="Shea T."/>
            <person name="Sisk P."/>
            <person name="Stolte C."/>
            <person name="Sykes S."/>
            <person name="Wortman J."/>
            <person name="Nusbaum C."/>
            <person name="Birren B."/>
        </authorList>
    </citation>
    <scope>NUCLEOTIDE SEQUENCE [LARGE SCALE GENOMIC DNA]</scope>
    <source>
        <strain evidence="13 14">YIT 12061</strain>
    </source>
</reference>
<protein>
    <recommendedName>
        <fullName evidence="11">Probable nicotinate-nucleotide adenylyltransferase</fullName>
        <ecNumber evidence="11">2.7.7.18</ecNumber>
    </recommendedName>
    <alternativeName>
        <fullName evidence="11">Deamido-NAD(+) diphosphorylase</fullName>
    </alternativeName>
    <alternativeName>
        <fullName evidence="11">Deamido-NAD(+) pyrophosphorylase</fullName>
    </alternativeName>
    <alternativeName>
        <fullName evidence="11">Nicotinate mononucleotide adenylyltransferase</fullName>
        <shortName evidence="11">NaMN adenylyltransferase</shortName>
    </alternativeName>
</protein>
<evidence type="ECO:0000256" key="6">
    <source>
        <dbReference type="ARBA" id="ARBA00022695"/>
    </source>
</evidence>
<keyword evidence="6 11" id="KW-0548">Nucleotidyltransferase</keyword>